<sequence length="298" mass="33213">MRYWVLWTRRLLWRGISVFIGLRNGRVLSLNKDSGELQWDFQTGGIFATAPVVLEGIAYIGSGDGWLYTLDAQTGQVRWAYQTGGHIAADPAINDDIVAVQSQDSYLHIVDKHTGRKRLDYHTKFARGSPALSGDWVYTADQIGLVTAIDWHKREMPFEKKVRWLKTQLWAWGALRKLPPLKGLAWAAYVPGSLVASPIVTEDKLFVASSEGQVYALDRETGDTEWTFEADGFFLSPMTLVGEGLFIGDRFGTLYAVSAESGEELWRFETDAPIGSTPVAANGMLYFTSEDGSLYALE</sequence>
<dbReference type="Proteomes" id="UP001174909">
    <property type="component" value="Unassembled WGS sequence"/>
</dbReference>
<dbReference type="AlphaFoldDB" id="A0AA35T8I2"/>
<feature type="domain" description="Pyrrolo-quinoline quinone repeat" evidence="1">
    <location>
        <begin position="241"/>
        <end position="298"/>
    </location>
</feature>
<evidence type="ECO:0000313" key="3">
    <source>
        <dbReference type="Proteomes" id="UP001174909"/>
    </source>
</evidence>
<dbReference type="InterPro" id="IPR002372">
    <property type="entry name" value="PQQ_rpt_dom"/>
</dbReference>
<dbReference type="Gene3D" id="2.130.10.10">
    <property type="entry name" value="YVTN repeat-like/Quinoprotein amine dehydrogenase"/>
    <property type="match status" value="2"/>
</dbReference>
<organism evidence="2 3">
    <name type="scientific">Geodia barretti</name>
    <name type="common">Barrett's horny sponge</name>
    <dbReference type="NCBI Taxonomy" id="519541"/>
    <lineage>
        <taxon>Eukaryota</taxon>
        <taxon>Metazoa</taxon>
        <taxon>Porifera</taxon>
        <taxon>Demospongiae</taxon>
        <taxon>Heteroscleromorpha</taxon>
        <taxon>Tetractinellida</taxon>
        <taxon>Astrophorina</taxon>
        <taxon>Geodiidae</taxon>
        <taxon>Geodia</taxon>
    </lineage>
</organism>
<dbReference type="InterPro" id="IPR018391">
    <property type="entry name" value="PQQ_b-propeller_rpt"/>
</dbReference>
<dbReference type="InterPro" id="IPR015943">
    <property type="entry name" value="WD40/YVTN_repeat-like_dom_sf"/>
</dbReference>
<keyword evidence="3" id="KW-1185">Reference proteome</keyword>
<accession>A0AA35T8I2</accession>
<dbReference type="SMART" id="SM00564">
    <property type="entry name" value="PQQ"/>
    <property type="match status" value="6"/>
</dbReference>
<dbReference type="PANTHER" id="PTHR34512:SF30">
    <property type="entry name" value="OUTER MEMBRANE PROTEIN ASSEMBLY FACTOR BAMB"/>
    <property type="match status" value="1"/>
</dbReference>
<protein>
    <submittedName>
        <fullName evidence="2">Uncharacterized protein YxaL</fullName>
    </submittedName>
</protein>
<name>A0AA35T8I2_GEOBA</name>
<dbReference type="SUPFAM" id="SSF50998">
    <property type="entry name" value="Quinoprotein alcohol dehydrogenase-like"/>
    <property type="match status" value="2"/>
</dbReference>
<dbReference type="PANTHER" id="PTHR34512">
    <property type="entry name" value="CELL SURFACE PROTEIN"/>
    <property type="match status" value="1"/>
</dbReference>
<reference evidence="2" key="1">
    <citation type="submission" date="2023-03" db="EMBL/GenBank/DDBJ databases">
        <authorList>
            <person name="Steffen K."/>
            <person name="Cardenas P."/>
        </authorList>
    </citation>
    <scope>NUCLEOTIDE SEQUENCE</scope>
</reference>
<dbReference type="InterPro" id="IPR011047">
    <property type="entry name" value="Quinoprotein_ADH-like_sf"/>
</dbReference>
<feature type="domain" description="Pyrrolo-quinoline quinone repeat" evidence="1">
    <location>
        <begin position="23"/>
        <end position="150"/>
    </location>
</feature>
<comment type="caution">
    <text evidence="2">The sequence shown here is derived from an EMBL/GenBank/DDBJ whole genome shotgun (WGS) entry which is preliminary data.</text>
</comment>
<evidence type="ECO:0000313" key="2">
    <source>
        <dbReference type="EMBL" id="CAI8043219.1"/>
    </source>
</evidence>
<proteinExistence type="predicted"/>
<dbReference type="EMBL" id="CASHTH010003313">
    <property type="protein sequence ID" value="CAI8043219.1"/>
    <property type="molecule type" value="Genomic_DNA"/>
</dbReference>
<gene>
    <name evidence="2" type="ORF">GBAR_LOCUS23975</name>
</gene>
<dbReference type="Pfam" id="PF13360">
    <property type="entry name" value="PQQ_2"/>
    <property type="match status" value="3"/>
</dbReference>
<feature type="domain" description="Pyrrolo-quinoline quinone repeat" evidence="1">
    <location>
        <begin position="185"/>
        <end position="231"/>
    </location>
</feature>
<evidence type="ECO:0000259" key="1">
    <source>
        <dbReference type="Pfam" id="PF13360"/>
    </source>
</evidence>